<feature type="compositionally biased region" description="Low complexity" evidence="10">
    <location>
        <begin position="828"/>
        <end position="845"/>
    </location>
</feature>
<dbReference type="EC" id="2.7.11.1" evidence="1"/>
<organism evidence="12 13">
    <name type="scientific">Meristemomyces frigidus</name>
    <dbReference type="NCBI Taxonomy" id="1508187"/>
    <lineage>
        <taxon>Eukaryota</taxon>
        <taxon>Fungi</taxon>
        <taxon>Dikarya</taxon>
        <taxon>Ascomycota</taxon>
        <taxon>Pezizomycotina</taxon>
        <taxon>Dothideomycetes</taxon>
        <taxon>Dothideomycetidae</taxon>
        <taxon>Mycosphaerellales</taxon>
        <taxon>Teratosphaeriaceae</taxon>
        <taxon>Meristemomyces</taxon>
    </lineage>
</organism>
<keyword evidence="5" id="KW-0418">Kinase</keyword>
<comment type="catalytic activity">
    <reaction evidence="8">
        <text>L-seryl-[protein] + ATP = O-phospho-L-seryl-[protein] + ADP + H(+)</text>
        <dbReference type="Rhea" id="RHEA:17989"/>
        <dbReference type="Rhea" id="RHEA-COMP:9863"/>
        <dbReference type="Rhea" id="RHEA-COMP:11604"/>
        <dbReference type="ChEBI" id="CHEBI:15378"/>
        <dbReference type="ChEBI" id="CHEBI:29999"/>
        <dbReference type="ChEBI" id="CHEBI:30616"/>
        <dbReference type="ChEBI" id="CHEBI:83421"/>
        <dbReference type="ChEBI" id="CHEBI:456216"/>
        <dbReference type="EC" id="2.7.11.1"/>
    </reaction>
</comment>
<evidence type="ECO:0000256" key="6">
    <source>
        <dbReference type="ARBA" id="ARBA00022840"/>
    </source>
</evidence>
<evidence type="ECO:0000256" key="8">
    <source>
        <dbReference type="ARBA" id="ARBA00048679"/>
    </source>
</evidence>
<evidence type="ECO:0000256" key="4">
    <source>
        <dbReference type="ARBA" id="ARBA00022741"/>
    </source>
</evidence>
<feature type="compositionally biased region" description="Acidic residues" evidence="10">
    <location>
        <begin position="1302"/>
        <end position="1311"/>
    </location>
</feature>
<keyword evidence="6 9" id="KW-0067">ATP-binding</keyword>
<comment type="caution">
    <text evidence="12">The sequence shown here is derived from an EMBL/GenBank/DDBJ whole genome shotgun (WGS) entry which is preliminary data.</text>
</comment>
<feature type="compositionally biased region" description="Polar residues" evidence="10">
    <location>
        <begin position="1101"/>
        <end position="1110"/>
    </location>
</feature>
<evidence type="ECO:0000259" key="11">
    <source>
        <dbReference type="PROSITE" id="PS50011"/>
    </source>
</evidence>
<feature type="compositionally biased region" description="Basic residues" evidence="10">
    <location>
        <begin position="382"/>
        <end position="403"/>
    </location>
</feature>
<evidence type="ECO:0000256" key="1">
    <source>
        <dbReference type="ARBA" id="ARBA00012513"/>
    </source>
</evidence>
<dbReference type="InterPro" id="IPR000719">
    <property type="entry name" value="Prot_kinase_dom"/>
</dbReference>
<reference evidence="12" key="1">
    <citation type="submission" date="2023-08" db="EMBL/GenBank/DDBJ databases">
        <title>Black Yeasts Isolated from many extreme environments.</title>
        <authorList>
            <person name="Coleine C."/>
            <person name="Stajich J.E."/>
            <person name="Selbmann L."/>
        </authorList>
    </citation>
    <scope>NUCLEOTIDE SEQUENCE</scope>
    <source>
        <strain evidence="12">CCFEE 5401</strain>
    </source>
</reference>
<dbReference type="GO" id="GO:0005737">
    <property type="term" value="C:cytoplasm"/>
    <property type="evidence" value="ECO:0007669"/>
    <property type="project" value="TreeGrafter"/>
</dbReference>
<dbReference type="InterPro" id="IPR011009">
    <property type="entry name" value="Kinase-like_dom_sf"/>
</dbReference>
<dbReference type="InterPro" id="IPR017441">
    <property type="entry name" value="Protein_kinase_ATP_BS"/>
</dbReference>
<dbReference type="GO" id="GO:0005524">
    <property type="term" value="F:ATP binding"/>
    <property type="evidence" value="ECO:0007669"/>
    <property type="project" value="UniProtKB-UniRule"/>
</dbReference>
<sequence length="1400" mass="152317">MATDDGGMGEERRYGGQQGSTGWSDVPITVKVLSPSTASEASQRTLSQDYFMMHTADASDALARTTSITASSTAPTGASEVNAAGSIQVPEPGSRLHAQERRPPAQSHSSAMSMESTATLRPPSNMTGSVSAPPATNPTHPPTGVRPVFPNQSYAALENQKYPLAQLHATGSRTAGNSPAVTPGVGLYNPNTTHPEENYESPDTPGTYASPFLHFTHRQAPKETHVADVDVDPVSGRKLINHYEVVDELGRGAHGKVKLGRDLLSAEGTYVAIKIVERYSKRRKLGKLVSAAEDKVKKEVAILKKVRHPNVVALLEVIDDPTRKKVYIVLEYVARGEIKWRARAPREIAIVEARRYERERSERHSAQANAEAEAVEMEAQRRLHREKRRQHREHHAWLRRRHHEQPDDPHFSHFNADDESDQSDDDRMSRVSTSTAPDSRNASRLFSDTRRGSRAVSPLPPHSAVSSPVEHVREHASPINNDAFTTSPLDPHLPKGVGLFTTGLEGTMYGAYDANSPATSRVHSDANSEVDLGQLANEILDSELHPELLYVPVMTLQQARVAFRDTLLGLQYLHYQGIVHRDIKPPNLLETYDRRVKISDFGVSYLGRPRDADEPSEDVSEHEAQDFDEAKELAKTVGTPAFYAPELCTVDPGDDPMPVTKAIDVWALGITLFCMLFARTPFVDAEYVVMRQIADEDIYIPRQRLRPVDEQPTSRPPSHSRAGTPIAGSKRHELDLAYEAIDDSLHDLLQGLLTKDPRQRIALEDVRHHPWVLADLQNKAGWLEETDPGRQSKGKKIEVSNEDVKTAVIPLQFLDRVRSGIKKVTDRLGLSSASSSSKPPSRGRAQSSVGNGSDASPLNSPVGSATSSSTTLNHDGRRSSLRGDEGSILPALKASRQGEHPLSRSVAASPEHDRTAYFLDAQIEETDFADTPQNLTPQVSPPRPNMPERSKTIMSTATSVKTIRQADMTRGRRASPPPSPGLPGTPVALESPGGSGLQAILGSGAARRAFKALRERSTPRPSGGRAPSLDRLSINSYDAHGEPTLALSQTSAEGQVNLPQALQELGQQDSRPGSVQNSPVASRASSIVASPRDMHGRPSDFSRTASSRSMQSVSAMNTVVEEDRPVSGQVRAIAGSSTEDWQRADAERIRKLIRESQEAAERPIADAFVDRTCPPSPDDNATRRRPSRQIDALIEASEPLSPHHRTNPRDRIAQLPPAMVSSSSDFGSAVSMSISNPSIPSAISEASSFDPADGLPMNHHHLPEKRTDSSSDGTLNPAPTEPPDEAVDDGYTPETEQALSSDNEDDYDSSSDSDGGLVMRRRKSKSSATAANAGLGSSGTTGPAMPDPSPARSHRRTATALSPPSKKSSRSGSNATMKKVRTRDSEEERRRGSLELREED</sequence>
<feature type="compositionally biased region" description="Low complexity" evidence="10">
    <location>
        <begin position="1362"/>
        <end position="1373"/>
    </location>
</feature>
<feature type="region of interest" description="Disordered" evidence="10">
    <location>
        <begin position="1"/>
        <end position="28"/>
    </location>
</feature>
<gene>
    <name evidence="12" type="ORF">LTR62_005646</name>
</gene>
<feature type="compositionally biased region" description="Basic and acidic residues" evidence="10">
    <location>
        <begin position="874"/>
        <end position="885"/>
    </location>
</feature>
<feature type="region of interest" description="Disordered" evidence="10">
    <location>
        <begin position="825"/>
        <end position="911"/>
    </location>
</feature>
<feature type="region of interest" description="Disordered" evidence="10">
    <location>
        <begin position="704"/>
        <end position="726"/>
    </location>
</feature>
<dbReference type="PANTHER" id="PTHR24346">
    <property type="entry name" value="MAP/MICROTUBULE AFFINITY-REGULATING KINASE"/>
    <property type="match status" value="1"/>
</dbReference>
<feature type="compositionally biased region" description="Basic and acidic residues" evidence="10">
    <location>
        <begin position="356"/>
        <end position="365"/>
    </location>
</feature>
<evidence type="ECO:0000256" key="10">
    <source>
        <dbReference type="SAM" id="MobiDB-lite"/>
    </source>
</evidence>
<feature type="compositionally biased region" description="Polar residues" evidence="10">
    <location>
        <begin position="846"/>
        <end position="873"/>
    </location>
</feature>
<dbReference type="GO" id="GO:0035556">
    <property type="term" value="P:intracellular signal transduction"/>
    <property type="evidence" value="ECO:0007669"/>
    <property type="project" value="TreeGrafter"/>
</dbReference>
<dbReference type="GO" id="GO:0042149">
    <property type="term" value="P:cellular response to glucose starvation"/>
    <property type="evidence" value="ECO:0007669"/>
    <property type="project" value="UniProtKB-ARBA"/>
</dbReference>
<evidence type="ECO:0000256" key="2">
    <source>
        <dbReference type="ARBA" id="ARBA00022527"/>
    </source>
</evidence>
<feature type="compositionally biased region" description="Polar residues" evidence="10">
    <location>
        <begin position="106"/>
        <end position="130"/>
    </location>
</feature>
<dbReference type="EMBL" id="JAVRRL010000046">
    <property type="protein sequence ID" value="KAK5110769.1"/>
    <property type="molecule type" value="Genomic_DNA"/>
</dbReference>
<dbReference type="GO" id="GO:0004674">
    <property type="term" value="F:protein serine/threonine kinase activity"/>
    <property type="evidence" value="ECO:0007669"/>
    <property type="project" value="UniProtKB-KW"/>
</dbReference>
<protein>
    <recommendedName>
        <fullName evidence="1">non-specific serine/threonine protein kinase</fullName>
        <ecNumber evidence="1">2.7.11.1</ecNumber>
    </recommendedName>
</protein>
<evidence type="ECO:0000256" key="3">
    <source>
        <dbReference type="ARBA" id="ARBA00022679"/>
    </source>
</evidence>
<proteinExistence type="predicted"/>
<feature type="compositionally biased region" description="Polar residues" evidence="10">
    <location>
        <begin position="171"/>
        <end position="180"/>
    </location>
</feature>
<dbReference type="PROSITE" id="PS50011">
    <property type="entry name" value="PROTEIN_KINASE_DOM"/>
    <property type="match status" value="1"/>
</dbReference>
<dbReference type="PROSITE" id="PS00107">
    <property type="entry name" value="PROTEIN_KINASE_ATP"/>
    <property type="match status" value="1"/>
</dbReference>
<dbReference type="GO" id="GO:0001558">
    <property type="term" value="P:regulation of cell growth"/>
    <property type="evidence" value="ECO:0007669"/>
    <property type="project" value="UniProtKB-ARBA"/>
</dbReference>
<dbReference type="FunFam" id="3.30.200.20:FF:000206">
    <property type="entry name" value="Serine/threonine-protein kinase Ssp1"/>
    <property type="match status" value="1"/>
</dbReference>
<keyword evidence="3" id="KW-0808">Transferase</keyword>
<feature type="region of interest" description="Disordered" evidence="10">
    <location>
        <begin position="1156"/>
        <end position="1228"/>
    </location>
</feature>
<dbReference type="SMART" id="SM00220">
    <property type="entry name" value="S_TKc"/>
    <property type="match status" value="1"/>
</dbReference>
<feature type="compositionally biased region" description="Polar residues" evidence="10">
    <location>
        <begin position="430"/>
        <end position="446"/>
    </location>
</feature>
<dbReference type="PANTHER" id="PTHR24346:SF77">
    <property type="entry name" value="SERINE THREONINE PROTEIN KINASE"/>
    <property type="match status" value="1"/>
</dbReference>
<dbReference type="Pfam" id="PF00069">
    <property type="entry name" value="Pkinase"/>
    <property type="match status" value="2"/>
</dbReference>
<feature type="region of interest" description="Disordered" evidence="10">
    <location>
        <begin position="1067"/>
        <end position="1110"/>
    </location>
</feature>
<feature type="compositionally biased region" description="Polar residues" evidence="10">
    <location>
        <begin position="952"/>
        <end position="962"/>
    </location>
</feature>
<evidence type="ECO:0000313" key="12">
    <source>
        <dbReference type="EMBL" id="KAK5110769.1"/>
    </source>
</evidence>
<dbReference type="Gene3D" id="1.10.510.10">
    <property type="entry name" value="Transferase(Phosphotransferase) domain 1"/>
    <property type="match status" value="1"/>
</dbReference>
<accession>A0AAN7TKR6</accession>
<feature type="domain" description="Protein kinase" evidence="11">
    <location>
        <begin position="243"/>
        <end position="772"/>
    </location>
</feature>
<feature type="compositionally biased region" description="Basic and acidic residues" evidence="10">
    <location>
        <begin position="1382"/>
        <end position="1400"/>
    </location>
</feature>
<feature type="region of interest" description="Disordered" evidence="10">
    <location>
        <begin position="1243"/>
        <end position="1400"/>
    </location>
</feature>
<evidence type="ECO:0000256" key="5">
    <source>
        <dbReference type="ARBA" id="ARBA00022777"/>
    </source>
</evidence>
<feature type="region of interest" description="Disordered" evidence="10">
    <location>
        <begin position="171"/>
        <end position="203"/>
    </location>
</feature>
<evidence type="ECO:0000256" key="7">
    <source>
        <dbReference type="ARBA" id="ARBA00047899"/>
    </source>
</evidence>
<evidence type="ECO:0000256" key="9">
    <source>
        <dbReference type="PROSITE-ProRule" id="PRU10141"/>
    </source>
</evidence>
<feature type="region of interest" description="Disordered" evidence="10">
    <location>
        <begin position="87"/>
        <end position="149"/>
    </location>
</feature>
<comment type="catalytic activity">
    <reaction evidence="7">
        <text>L-threonyl-[protein] + ATP = O-phospho-L-threonyl-[protein] + ADP + H(+)</text>
        <dbReference type="Rhea" id="RHEA:46608"/>
        <dbReference type="Rhea" id="RHEA-COMP:11060"/>
        <dbReference type="Rhea" id="RHEA-COMP:11605"/>
        <dbReference type="ChEBI" id="CHEBI:15378"/>
        <dbReference type="ChEBI" id="CHEBI:30013"/>
        <dbReference type="ChEBI" id="CHEBI:30616"/>
        <dbReference type="ChEBI" id="CHEBI:61977"/>
        <dbReference type="ChEBI" id="CHEBI:456216"/>
        <dbReference type="EC" id="2.7.11.1"/>
    </reaction>
</comment>
<dbReference type="FunFam" id="1.10.510.10:FF:000614">
    <property type="entry name" value="Serine/threonine protein kinase, putative"/>
    <property type="match status" value="1"/>
</dbReference>
<dbReference type="Gene3D" id="3.30.200.20">
    <property type="entry name" value="Phosphorylase Kinase, domain 1"/>
    <property type="match status" value="1"/>
</dbReference>
<feature type="compositionally biased region" description="Polar residues" evidence="10">
    <location>
        <begin position="1067"/>
        <end position="1088"/>
    </location>
</feature>
<dbReference type="SUPFAM" id="SSF56112">
    <property type="entry name" value="Protein kinase-like (PK-like)"/>
    <property type="match status" value="1"/>
</dbReference>
<feature type="region of interest" description="Disordered" evidence="10">
    <location>
        <begin position="356"/>
        <end position="468"/>
    </location>
</feature>
<feature type="binding site" evidence="9">
    <location>
        <position position="274"/>
    </location>
    <ligand>
        <name>ATP</name>
        <dbReference type="ChEBI" id="CHEBI:30616"/>
    </ligand>
</feature>
<dbReference type="Proteomes" id="UP001310890">
    <property type="component" value="Unassembled WGS sequence"/>
</dbReference>
<name>A0AAN7TKR6_9PEZI</name>
<evidence type="ECO:0000313" key="13">
    <source>
        <dbReference type="Proteomes" id="UP001310890"/>
    </source>
</evidence>
<keyword evidence="4 9" id="KW-0547">Nucleotide-binding</keyword>
<keyword evidence="2" id="KW-0723">Serine/threonine-protein kinase</keyword>
<feature type="region of interest" description="Disordered" evidence="10">
    <location>
        <begin position="928"/>
        <end position="999"/>
    </location>
</feature>